<dbReference type="RefSeq" id="WP_310235416.1">
    <property type="nucleotide sequence ID" value="NZ_JAVDWO010000007.1"/>
</dbReference>
<organism evidence="1 2">
    <name type="scientific">Luteimonas terrae</name>
    <dbReference type="NCBI Taxonomy" id="1530191"/>
    <lineage>
        <taxon>Bacteria</taxon>
        <taxon>Pseudomonadati</taxon>
        <taxon>Pseudomonadota</taxon>
        <taxon>Gammaproteobacteria</taxon>
        <taxon>Lysobacterales</taxon>
        <taxon>Lysobacteraceae</taxon>
        <taxon>Luteimonas</taxon>
    </lineage>
</organism>
<keyword evidence="2" id="KW-1185">Reference proteome</keyword>
<protein>
    <submittedName>
        <fullName evidence="1">Uncharacterized protein</fullName>
    </submittedName>
</protein>
<proteinExistence type="predicted"/>
<gene>
    <name evidence="1" type="ORF">J2W68_002073</name>
</gene>
<evidence type="ECO:0000313" key="1">
    <source>
        <dbReference type="EMBL" id="MDR7193339.1"/>
    </source>
</evidence>
<comment type="caution">
    <text evidence="1">The sequence shown here is derived from an EMBL/GenBank/DDBJ whole genome shotgun (WGS) entry which is preliminary data.</text>
</comment>
<name>A0ABU1XX49_9GAMM</name>
<sequence>MTFEAWRISFQSSEQAARAAFDAWQADKVLLDWLADTDTTTGQVLLPTVCVEANLTDMRAAIRAAMHLEKTK</sequence>
<reference evidence="1 2" key="1">
    <citation type="submission" date="2023-07" db="EMBL/GenBank/DDBJ databases">
        <title>Sorghum-associated microbial communities from plants grown in Nebraska, USA.</title>
        <authorList>
            <person name="Schachtman D."/>
        </authorList>
    </citation>
    <scope>NUCLEOTIDE SEQUENCE [LARGE SCALE GENOMIC DNA]</scope>
    <source>
        <strain evidence="1 2">4099</strain>
    </source>
</reference>
<accession>A0ABU1XX49</accession>
<evidence type="ECO:0000313" key="2">
    <source>
        <dbReference type="Proteomes" id="UP001256588"/>
    </source>
</evidence>
<dbReference type="EMBL" id="JAVDWO010000007">
    <property type="protein sequence ID" value="MDR7193339.1"/>
    <property type="molecule type" value="Genomic_DNA"/>
</dbReference>
<dbReference type="Proteomes" id="UP001256588">
    <property type="component" value="Unassembled WGS sequence"/>
</dbReference>